<sequence length="57" mass="6815">MDSIAEACNNLKKEYDECFKIWFSEKFLKGDLDDSMCSHHFKLYSQCLKVFKLIIFL</sequence>
<dbReference type="GO" id="GO:0005634">
    <property type="term" value="C:nucleus"/>
    <property type="evidence" value="ECO:0007669"/>
    <property type="project" value="TreeGrafter"/>
</dbReference>
<comment type="catalytic activity">
    <reaction evidence="3">
        <text>a 1,2-diacyl-sn-glycero-3-phosphate(in) = a 1,2-diacyl-sn-glycero-3-phosphate(out)</text>
        <dbReference type="Rhea" id="RHEA:36435"/>
        <dbReference type="ChEBI" id="CHEBI:58608"/>
    </reaction>
</comment>
<name>A0A310SRR9_9HYME</name>
<evidence type="ECO:0000313" key="4">
    <source>
        <dbReference type="EMBL" id="OAD58148.1"/>
    </source>
</evidence>
<reference evidence="4 5" key="1">
    <citation type="submission" date="2015-07" db="EMBL/GenBank/DDBJ databases">
        <title>The genome of Eufriesea mexicana.</title>
        <authorList>
            <person name="Pan H."/>
            <person name="Kapheim K."/>
        </authorList>
    </citation>
    <scope>NUCLEOTIDE SEQUENCE [LARGE SCALE GENOMIC DNA]</scope>
    <source>
        <strain evidence="4">0111107269</strain>
        <tissue evidence="4">Whole body</tissue>
    </source>
</reference>
<keyword evidence="2" id="KW-1015">Disulfide bond</keyword>
<dbReference type="PANTHER" id="PTHR46403:SF1">
    <property type="entry name" value="TP53-REGULATED INHIBITOR OF APOPTOSIS 1"/>
    <property type="match status" value="1"/>
</dbReference>
<dbReference type="AlphaFoldDB" id="A0A310SRR9"/>
<proteinExistence type="inferred from homology"/>
<dbReference type="InterPro" id="IPR007918">
    <property type="entry name" value="MDM35_apoptosis"/>
</dbReference>
<dbReference type="GO" id="GO:0005758">
    <property type="term" value="C:mitochondrial intermembrane space"/>
    <property type="evidence" value="ECO:0007669"/>
    <property type="project" value="TreeGrafter"/>
</dbReference>
<dbReference type="PANTHER" id="PTHR46403">
    <property type="entry name" value="TP53-REGULATED INHIBITOR OF APOPTOSIS 1"/>
    <property type="match status" value="1"/>
</dbReference>
<protein>
    <submittedName>
        <fullName evidence="4">TP53-regulated inhibitor of apoptosis 1</fullName>
    </submittedName>
</protein>
<evidence type="ECO:0000313" key="5">
    <source>
        <dbReference type="Proteomes" id="UP000250275"/>
    </source>
</evidence>
<accession>A0A310SRR9</accession>
<evidence type="ECO:0000256" key="3">
    <source>
        <dbReference type="ARBA" id="ARBA00023706"/>
    </source>
</evidence>
<evidence type="ECO:0000256" key="1">
    <source>
        <dbReference type="ARBA" id="ARBA00006196"/>
    </source>
</evidence>
<keyword evidence="5" id="KW-1185">Reference proteome</keyword>
<dbReference type="GO" id="GO:0045332">
    <property type="term" value="P:phospholipid translocation"/>
    <property type="evidence" value="ECO:0007669"/>
    <property type="project" value="TreeGrafter"/>
</dbReference>
<feature type="non-terminal residue" evidence="4">
    <location>
        <position position="57"/>
    </location>
</feature>
<dbReference type="EMBL" id="KQ761155">
    <property type="protein sequence ID" value="OAD58148.1"/>
    <property type="molecule type" value="Genomic_DNA"/>
</dbReference>
<organism evidence="4 5">
    <name type="scientific">Eufriesea mexicana</name>
    <dbReference type="NCBI Taxonomy" id="516756"/>
    <lineage>
        <taxon>Eukaryota</taxon>
        <taxon>Metazoa</taxon>
        <taxon>Ecdysozoa</taxon>
        <taxon>Arthropoda</taxon>
        <taxon>Hexapoda</taxon>
        <taxon>Insecta</taxon>
        <taxon>Pterygota</taxon>
        <taxon>Neoptera</taxon>
        <taxon>Endopterygota</taxon>
        <taxon>Hymenoptera</taxon>
        <taxon>Apocrita</taxon>
        <taxon>Aculeata</taxon>
        <taxon>Apoidea</taxon>
        <taxon>Anthophila</taxon>
        <taxon>Apidae</taxon>
        <taxon>Eufriesea</taxon>
    </lineage>
</organism>
<evidence type="ECO:0000256" key="2">
    <source>
        <dbReference type="ARBA" id="ARBA00023157"/>
    </source>
</evidence>
<dbReference type="Proteomes" id="UP000250275">
    <property type="component" value="Unassembled WGS sequence"/>
</dbReference>
<dbReference type="OrthoDB" id="19091at2759"/>
<dbReference type="Pfam" id="PF05254">
    <property type="entry name" value="UPF0203"/>
    <property type="match status" value="1"/>
</dbReference>
<comment type="similarity">
    <text evidence="1">Belongs to the TRIAP1/MDM35 family.</text>
</comment>
<dbReference type="GO" id="GO:0005829">
    <property type="term" value="C:cytosol"/>
    <property type="evidence" value="ECO:0007669"/>
    <property type="project" value="TreeGrafter"/>
</dbReference>
<dbReference type="GO" id="GO:1990050">
    <property type="term" value="F:phosphatidic acid transfer activity"/>
    <property type="evidence" value="ECO:0007669"/>
    <property type="project" value="TreeGrafter"/>
</dbReference>
<gene>
    <name evidence="4" type="ORF">WN48_00685</name>
</gene>